<dbReference type="SMART" id="SM00849">
    <property type="entry name" value="Lactamase_B"/>
    <property type="match status" value="1"/>
</dbReference>
<reference evidence="4 5" key="1">
    <citation type="submission" date="2016-12" db="EMBL/GenBank/DDBJ databases">
        <title>Comparative genomics of Bartonella apis.</title>
        <authorList>
            <person name="Engel P."/>
        </authorList>
    </citation>
    <scope>NUCLEOTIDE SEQUENCE [LARGE SCALE GENOMIC DNA]</scope>
    <source>
        <strain evidence="4 5">PEB0149</strain>
    </source>
</reference>
<dbReference type="GO" id="GO:0016787">
    <property type="term" value="F:hydrolase activity"/>
    <property type="evidence" value="ECO:0007669"/>
    <property type="project" value="UniProtKB-UniRule"/>
</dbReference>
<comment type="similarity">
    <text evidence="2">Belongs to the UPF0173 family.</text>
</comment>
<dbReference type="RefSeq" id="WP_075870872.1">
    <property type="nucleotide sequence ID" value="NZ_CALYQA010000003.1"/>
</dbReference>
<dbReference type="SUPFAM" id="SSF56281">
    <property type="entry name" value="Metallo-hydrolase/oxidoreductase"/>
    <property type="match status" value="1"/>
</dbReference>
<evidence type="ECO:0000313" key="5">
    <source>
        <dbReference type="Proteomes" id="UP000187344"/>
    </source>
</evidence>
<dbReference type="PANTHER" id="PTHR43546">
    <property type="entry name" value="UPF0173 METAL-DEPENDENT HYDROLASE MJ1163-RELATED"/>
    <property type="match status" value="1"/>
</dbReference>
<dbReference type="EMBL" id="LXYT01000003">
    <property type="protein sequence ID" value="OLY42726.1"/>
    <property type="molecule type" value="Genomic_DNA"/>
</dbReference>
<keyword evidence="1 2" id="KW-0378">Hydrolase</keyword>
<dbReference type="InterPro" id="IPR036866">
    <property type="entry name" value="RibonucZ/Hydroxyglut_hydro"/>
</dbReference>
<dbReference type="PANTHER" id="PTHR43546:SF3">
    <property type="entry name" value="UPF0173 METAL-DEPENDENT HYDROLASE MJ1163"/>
    <property type="match status" value="1"/>
</dbReference>
<organism evidence="4 5">
    <name type="scientific">Bartonella apis</name>
    <dbReference type="NCBI Taxonomy" id="1686310"/>
    <lineage>
        <taxon>Bacteria</taxon>
        <taxon>Pseudomonadati</taxon>
        <taxon>Pseudomonadota</taxon>
        <taxon>Alphaproteobacteria</taxon>
        <taxon>Hyphomicrobiales</taxon>
        <taxon>Bartonellaceae</taxon>
        <taxon>Bartonella</taxon>
    </lineage>
</organism>
<feature type="domain" description="Metallo-beta-lactamase" evidence="3">
    <location>
        <begin position="7"/>
        <end position="198"/>
    </location>
</feature>
<dbReference type="OrthoDB" id="9789133at2"/>
<evidence type="ECO:0000259" key="3">
    <source>
        <dbReference type="SMART" id="SM00849"/>
    </source>
</evidence>
<dbReference type="InterPro" id="IPR022877">
    <property type="entry name" value="UPF0173"/>
</dbReference>
<accession>A0A1R0F6Z8</accession>
<proteinExistence type="inferred from homology"/>
<evidence type="ECO:0000256" key="2">
    <source>
        <dbReference type="HAMAP-Rule" id="MF_00457"/>
    </source>
</evidence>
<protein>
    <recommendedName>
        <fullName evidence="2">UPF0173 metal-dependent hydrolase PEB0149_001330</fullName>
    </recommendedName>
</protein>
<evidence type="ECO:0000256" key="1">
    <source>
        <dbReference type="ARBA" id="ARBA00022801"/>
    </source>
</evidence>
<dbReference type="NCBIfam" id="NF001911">
    <property type="entry name" value="PRK00685.1"/>
    <property type="match status" value="1"/>
</dbReference>
<sequence>MKITWLGHAAFRVEVGKAVILIDPFLTGNPAAKDLDIKKAVDGVTHIALTHGHSDHVGDTIAIAKEKNVPVTANADLATWLQSQGVKNVIPGNAGGTQAHDGYSITFVNAIHSSAMLTENGVSQCLGNPNGLVFHFNDAPTLYHMGDTDIFSDMQLIDELHEPEIGIVPVGDFFTMGGAVAALACQRYFHFKTAIPCHWGTFPVLDQTPERFVRGMKGTKTTVALPKVGETLDF</sequence>
<dbReference type="Pfam" id="PF12706">
    <property type="entry name" value="Lactamase_B_2"/>
    <property type="match status" value="1"/>
</dbReference>
<name>A0A1R0F6Z8_9HYPH</name>
<evidence type="ECO:0000313" key="4">
    <source>
        <dbReference type="EMBL" id="OLY42726.1"/>
    </source>
</evidence>
<gene>
    <name evidence="4" type="ORF">PEB0149_001330</name>
</gene>
<dbReference type="InterPro" id="IPR001279">
    <property type="entry name" value="Metallo-B-lactamas"/>
</dbReference>
<dbReference type="HAMAP" id="MF_00457">
    <property type="entry name" value="UPF0173"/>
    <property type="match status" value="1"/>
</dbReference>
<dbReference type="Proteomes" id="UP000187344">
    <property type="component" value="Unassembled WGS sequence"/>
</dbReference>
<keyword evidence="5" id="KW-1185">Reference proteome</keyword>
<comment type="caution">
    <text evidence="4">The sequence shown here is derived from an EMBL/GenBank/DDBJ whole genome shotgun (WGS) entry which is preliminary data.</text>
</comment>
<dbReference type="Gene3D" id="3.60.15.10">
    <property type="entry name" value="Ribonuclease Z/Hydroxyacylglutathione hydrolase-like"/>
    <property type="match status" value="1"/>
</dbReference>
<dbReference type="InterPro" id="IPR050114">
    <property type="entry name" value="UPF0173_UPF0282_UlaG_hydrolase"/>
</dbReference>
<dbReference type="AlphaFoldDB" id="A0A1R0F6Z8"/>